<feature type="region of interest" description="Disordered" evidence="2">
    <location>
        <begin position="586"/>
        <end position="607"/>
    </location>
</feature>
<dbReference type="InterPro" id="IPR019384">
    <property type="entry name" value="FHIP"/>
</dbReference>
<dbReference type="PANTHER" id="PTHR21705:SF11">
    <property type="entry name" value="FHIP FAMILY PROTEIN CG3558"/>
    <property type="match status" value="1"/>
</dbReference>
<organism evidence="4 5">
    <name type="scientific">Lunasporangiospora selenospora</name>
    <dbReference type="NCBI Taxonomy" id="979761"/>
    <lineage>
        <taxon>Eukaryota</taxon>
        <taxon>Fungi</taxon>
        <taxon>Fungi incertae sedis</taxon>
        <taxon>Mucoromycota</taxon>
        <taxon>Mortierellomycotina</taxon>
        <taxon>Mortierellomycetes</taxon>
        <taxon>Mortierellales</taxon>
        <taxon>Mortierellaceae</taxon>
        <taxon>Lunasporangiospora</taxon>
    </lineage>
</organism>
<keyword evidence="5" id="KW-1185">Reference proteome</keyword>
<gene>
    <name evidence="4" type="ORF">BGW38_001416</name>
</gene>
<dbReference type="PANTHER" id="PTHR21705">
    <property type="entry name" value="RAI16 PROTEIN-RELATED"/>
    <property type="match status" value="1"/>
</dbReference>
<feature type="compositionally biased region" description="Polar residues" evidence="2">
    <location>
        <begin position="141"/>
        <end position="152"/>
    </location>
</feature>
<dbReference type="OrthoDB" id="5350595at2759"/>
<feature type="compositionally biased region" description="Polar residues" evidence="2">
    <location>
        <begin position="1062"/>
        <end position="1074"/>
    </location>
</feature>
<feature type="region of interest" description="Disordered" evidence="2">
    <location>
        <begin position="1199"/>
        <end position="1284"/>
    </location>
</feature>
<feature type="compositionally biased region" description="Gly residues" evidence="2">
    <location>
        <begin position="66"/>
        <end position="76"/>
    </location>
</feature>
<evidence type="ECO:0000256" key="1">
    <source>
        <dbReference type="ARBA" id="ARBA00024336"/>
    </source>
</evidence>
<feature type="compositionally biased region" description="Low complexity" evidence="2">
    <location>
        <begin position="77"/>
        <end position="86"/>
    </location>
</feature>
<feature type="region of interest" description="Disordered" evidence="2">
    <location>
        <begin position="137"/>
        <end position="161"/>
    </location>
</feature>
<evidence type="ECO:0000256" key="2">
    <source>
        <dbReference type="SAM" id="MobiDB-lite"/>
    </source>
</evidence>
<dbReference type="InterPro" id="IPR045669">
    <property type="entry name" value="FHIP_C"/>
</dbReference>
<feature type="region of interest" description="Disordered" evidence="2">
    <location>
        <begin position="746"/>
        <end position="771"/>
    </location>
</feature>
<comment type="caution">
    <text evidence="4">The sequence shown here is derived from an EMBL/GenBank/DDBJ whole genome shotgun (WGS) entry which is preliminary data.</text>
</comment>
<protein>
    <recommendedName>
        <fullName evidence="3">FHF complex subunit HOOK-interacting protein C-terminal domain-containing protein</fullName>
    </recommendedName>
</protein>
<sequence>MSEPWSPAKMDSMFLKLGDEQDQRLKDGAVARITLAIITGDSTLTYVNMRRGIPPEANPKAATTSGGPGSGDGNNGGNSSSNSNSSTATFRVAATATIACFAGTPPTTSSSQSSSIERATHHGAELLEQTQEIPHRAAQGTAEQHGTANGFSTPERRNLSVQQTEIPHRLKRMINLLVDEESSQDDDSGPTGVCMEYLLRNDILQSLVNYAEGDQPKGIMGETIRTIASMINLLDDRFLVHNAVHKPTVKLLRTCASGMEPRGEGYYEDLVDLMYIICSKIHGYPDLLNIFFHNKHWLTTPQRVSAKQLQKNKETMEMLKDLRQTVSAKAQEQSGVAEEADQKQGDKAVISSVSVDKGAPTAQTREDQAKAAKPSLPKTEYEFLLFTYLLRFVHLEGKAGDFARTGLLFLMELATGSLGEYILDADFTSYLAASVGALYSQLPRKLLVRGGPSVINGMVGTLNDRAPPAESTASTRKTNVELSTSTEFQSRLDAFLKLLEFCQDIMMRCPNRDIVATLLSSFKTIFLENILYPSILECSDTDGSSVAVISYIDLILQVLEHEALVDLVVGFLMSSDEDAVHRLDAQKNLGGDNSDNTNSAPQDPSVDDAFAQVQNPQTTSPYFMATGRFTLKDLILSRLKSRSQPTTIATLKLLNTVITRHCKYSLELLSIQADQHATSFREPLLEGKPENTPMISHHVHEMDLFYGLISTINPHHTAEVFCNGYESYLRDAEGSVEMHQCYLKSKEQDGTDKTPAQLSEIERKKQRRRSMKYGHRLDLPDNMSGDAFIQEQEMSQGAADKGQAPSKGPCCPVPMHRLVSTDPLLQTLLGTLSHFFAHSAELNLALTGVITSLSVCPYRSLEGWLLFQDSDVKSMEDGDAAELAKKLEACFSLGDSDDEDTMPACLNRDNSNSSNKKKSPLEDENVLQAFKSFPPFFTMLKTLTQQVDYYRSEIDDFDVYLADRRRTLLVATELNSAIHTPGLAGGRAPLSGAGAYRHVRNDPHEQYRQQNIRAEAQASRMVGVSSPAPQRINTNSLSPSSAQSRTPTGTPALAQSPRARKSSSPSNLMSTGSNMPFLVPPPRTSSMRAGVRGNGPVVNTGHINSNSNSPLMGPDSDLIGPSTPSTVSAGSMNSMNNSRMNSSTGSMTSSAETARPTMSGFGGMTSAYYAGTSTSSGNPMHKVMETMMIKPLFSDGFVNDSDSDVDETSKIDLSDEEEVEEVEEEGTKGVEEAAVVVEGEEAAKTSEVADATSPQSSGSKRVRRSTRSRESTGPGKMTGTHAEKKVTLGQLLTNVVILEEVVKEMVAMTQVRRGLGVDSVRYV</sequence>
<feature type="compositionally biased region" description="Polar residues" evidence="2">
    <location>
        <begin position="591"/>
        <end position="602"/>
    </location>
</feature>
<feature type="region of interest" description="Disordered" evidence="2">
    <location>
        <begin position="51"/>
        <end position="86"/>
    </location>
</feature>
<dbReference type="Pfam" id="PF19314">
    <property type="entry name" value="DUF5917"/>
    <property type="match status" value="1"/>
</dbReference>
<accession>A0A9P6FU38</accession>
<dbReference type="Proteomes" id="UP000780801">
    <property type="component" value="Unassembled WGS sequence"/>
</dbReference>
<reference evidence="4" key="1">
    <citation type="journal article" date="2020" name="Fungal Divers.">
        <title>Resolving the Mortierellaceae phylogeny through synthesis of multi-gene phylogenetics and phylogenomics.</title>
        <authorList>
            <person name="Vandepol N."/>
            <person name="Liber J."/>
            <person name="Desiro A."/>
            <person name="Na H."/>
            <person name="Kennedy M."/>
            <person name="Barry K."/>
            <person name="Grigoriev I.V."/>
            <person name="Miller A.N."/>
            <person name="O'Donnell K."/>
            <person name="Stajich J.E."/>
            <person name="Bonito G."/>
        </authorList>
    </citation>
    <scope>NUCLEOTIDE SEQUENCE</scope>
    <source>
        <strain evidence="4">KOD1015</strain>
    </source>
</reference>
<feature type="compositionally biased region" description="Polar residues" evidence="2">
    <location>
        <begin position="1027"/>
        <end position="1049"/>
    </location>
</feature>
<feature type="region of interest" description="Disordered" evidence="2">
    <location>
        <begin position="1017"/>
        <end position="1079"/>
    </location>
</feature>
<dbReference type="EMBL" id="JAABOA010001447">
    <property type="protein sequence ID" value="KAF9581534.1"/>
    <property type="molecule type" value="Genomic_DNA"/>
</dbReference>
<dbReference type="Pfam" id="PF10257">
    <property type="entry name" value="RAI16-like"/>
    <property type="match status" value="1"/>
</dbReference>
<feature type="domain" description="FHF complex subunit HOOK-interacting protein C-terminal" evidence="3">
    <location>
        <begin position="822"/>
        <end position="871"/>
    </location>
</feature>
<feature type="region of interest" description="Disordered" evidence="2">
    <location>
        <begin position="901"/>
        <end position="920"/>
    </location>
</feature>
<evidence type="ECO:0000313" key="5">
    <source>
        <dbReference type="Proteomes" id="UP000780801"/>
    </source>
</evidence>
<evidence type="ECO:0000259" key="3">
    <source>
        <dbReference type="Pfam" id="PF19314"/>
    </source>
</evidence>
<evidence type="ECO:0000313" key="4">
    <source>
        <dbReference type="EMBL" id="KAF9581534.1"/>
    </source>
</evidence>
<comment type="similarity">
    <text evidence="1">Belongs to the FHIP family.</text>
</comment>
<feature type="compositionally biased region" description="Acidic residues" evidence="2">
    <location>
        <begin position="1214"/>
        <end position="1224"/>
    </location>
</feature>
<proteinExistence type="inferred from homology"/>
<name>A0A9P6FU38_9FUNG</name>